<keyword evidence="4" id="KW-1185">Reference proteome</keyword>
<dbReference type="InterPro" id="IPR000315">
    <property type="entry name" value="Znf_B-box"/>
</dbReference>
<evidence type="ECO:0000313" key="3">
    <source>
        <dbReference type="EMBL" id="WAR27140.1"/>
    </source>
</evidence>
<dbReference type="EMBL" id="CP111025">
    <property type="protein sequence ID" value="WAR27140.1"/>
    <property type="molecule type" value="Genomic_DNA"/>
</dbReference>
<organism evidence="3 4">
    <name type="scientific">Mya arenaria</name>
    <name type="common">Soft-shell clam</name>
    <dbReference type="NCBI Taxonomy" id="6604"/>
    <lineage>
        <taxon>Eukaryota</taxon>
        <taxon>Metazoa</taxon>
        <taxon>Spiralia</taxon>
        <taxon>Lophotrochozoa</taxon>
        <taxon>Mollusca</taxon>
        <taxon>Bivalvia</taxon>
        <taxon>Autobranchia</taxon>
        <taxon>Heteroconchia</taxon>
        <taxon>Euheterodonta</taxon>
        <taxon>Imparidentia</taxon>
        <taxon>Neoheterodontei</taxon>
        <taxon>Myida</taxon>
        <taxon>Myoidea</taxon>
        <taxon>Myidae</taxon>
        <taxon>Mya</taxon>
    </lineage>
</organism>
<name>A0ABY7FYA2_MYAAR</name>
<evidence type="ECO:0000313" key="4">
    <source>
        <dbReference type="Proteomes" id="UP001164746"/>
    </source>
</evidence>
<reference evidence="3" key="1">
    <citation type="submission" date="2022-11" db="EMBL/GenBank/DDBJ databases">
        <title>Centuries of genome instability and evolution in soft-shell clam transmissible cancer (bioRxiv).</title>
        <authorList>
            <person name="Hart S.F.M."/>
            <person name="Yonemitsu M.A."/>
            <person name="Giersch R.M."/>
            <person name="Beal B.F."/>
            <person name="Arriagada G."/>
            <person name="Davis B.W."/>
            <person name="Ostrander E.A."/>
            <person name="Goff S.P."/>
            <person name="Metzger M.J."/>
        </authorList>
    </citation>
    <scope>NUCLEOTIDE SEQUENCE</scope>
    <source>
        <strain evidence="3">MELC-2E11</strain>
        <tissue evidence="3">Siphon/mantle</tissue>
    </source>
</reference>
<evidence type="ECO:0000256" key="1">
    <source>
        <dbReference type="PROSITE-ProRule" id="PRU00024"/>
    </source>
</evidence>
<keyword evidence="1" id="KW-0862">Zinc</keyword>
<keyword evidence="1" id="KW-0863">Zinc-finger</keyword>
<dbReference type="Gene3D" id="3.30.160.60">
    <property type="entry name" value="Classic Zinc Finger"/>
    <property type="match status" value="1"/>
</dbReference>
<proteinExistence type="predicted"/>
<protein>
    <submittedName>
        <fullName evidence="3">TRI33-like protein</fullName>
    </submittedName>
</protein>
<dbReference type="Pfam" id="PF00643">
    <property type="entry name" value="zf-B_box"/>
    <property type="match status" value="1"/>
</dbReference>
<dbReference type="PROSITE" id="PS50119">
    <property type="entry name" value="ZF_BBOX"/>
    <property type="match status" value="2"/>
</dbReference>
<sequence>MSLGQHRGCDFIHDFVCSPCEEDDLNTEAQYFCNQCTKYYCVNCVPVHNKLFKRHSVLDRTDMTKWAAAPGMVDVLERCERHPGEALKLVCGDHDQLCCPVCVAMDHRDMK</sequence>
<gene>
    <name evidence="3" type="ORF">MAR_012844</name>
</gene>
<evidence type="ECO:0000259" key="2">
    <source>
        <dbReference type="PROSITE" id="PS50119"/>
    </source>
</evidence>
<accession>A0ABY7FYA2</accession>
<feature type="domain" description="B box-type" evidence="2">
    <location>
        <begin position="20"/>
        <end position="60"/>
    </location>
</feature>
<dbReference type="Proteomes" id="UP001164746">
    <property type="component" value="Chromosome 14"/>
</dbReference>
<keyword evidence="1" id="KW-0479">Metal-binding</keyword>
<feature type="domain" description="B box-type" evidence="2">
    <location>
        <begin position="74"/>
        <end position="111"/>
    </location>
</feature>
<dbReference type="SUPFAM" id="SSF57845">
    <property type="entry name" value="B-box zinc-binding domain"/>
    <property type="match status" value="1"/>
</dbReference>